<dbReference type="Proteomes" id="UP001319828">
    <property type="component" value="Unassembled WGS sequence"/>
</dbReference>
<keyword evidence="2" id="KW-1185">Reference proteome</keyword>
<comment type="caution">
    <text evidence="1">The sequence shown here is derived from an EMBL/GenBank/DDBJ whole genome shotgun (WGS) entry which is preliminary data.</text>
</comment>
<sequence length="457" mass="54775">MQDLLEFIRNNLNQTQAQILLKALKNSHNENFFSFVMKNINIICEWLNSHEFKENYLNNPYPALINPNFIDTDSSRYCAELAWDLNLPLPQHYKFIYISPHGVGAAAFLRYLNEGCNVLCFPSWTSPEDAKERYCMHYMHLNSNIKQYAINISELNIPNFDKFLALLNPNSKIICSVRDPISILKHNWGRDWTKITRNYPRDFDLTYDYRTYIKFLTHNAKTEIKVDFEELNNSVFILNFLLQYFNKEQIYYLDMNSIIPKNAFKTLDFLARKFSFTPPLQEKQSFFKIQEFQGYIRYLFPITLYVNEKDIKNRFTINNPKIHDLEIDPLNSIAITLDRPRENEQINIIKLIINDDLSNDIALYIQKEDLEKLTNNAQLFTIVKEYLRDFLYEIKKINHKNQLMMMKEEEVLSIFNANKFLASKFLNIFKKEYRHLKQNRPDIINSWKYYQEFKKIF</sequence>
<evidence type="ECO:0000313" key="2">
    <source>
        <dbReference type="Proteomes" id="UP001319828"/>
    </source>
</evidence>
<organism evidence="1 2">
    <name type="scientific">Campylobacter molothri</name>
    <dbReference type="NCBI Taxonomy" id="1032242"/>
    <lineage>
        <taxon>Bacteria</taxon>
        <taxon>Pseudomonadati</taxon>
        <taxon>Campylobacterota</taxon>
        <taxon>Epsilonproteobacteria</taxon>
        <taxon>Campylobacterales</taxon>
        <taxon>Campylobacteraceae</taxon>
        <taxon>Campylobacter</taxon>
    </lineage>
</organism>
<reference evidence="1" key="1">
    <citation type="submission" date="2020-07" db="EMBL/GenBank/DDBJ databases">
        <title>Campylobacter molothri sp. nov. isolated from wild birds.</title>
        <authorList>
            <person name="Miller W.G."/>
            <person name="Chapman M.H."/>
            <person name="Yee E."/>
            <person name="Lopes B.S."/>
            <person name="Forbes K.J."/>
        </authorList>
    </citation>
    <scope>NUCLEOTIDE SEQUENCE</scope>
    <source>
        <strain evidence="1">RM9754</strain>
    </source>
</reference>
<accession>A0ACC5W383</accession>
<protein>
    <submittedName>
        <fullName evidence="1">DUF2972 domain-containing protein</fullName>
    </submittedName>
</protein>
<name>A0ACC5W383_9BACT</name>
<gene>
    <name evidence="1" type="ORF">H2252_05970</name>
</gene>
<proteinExistence type="predicted"/>
<evidence type="ECO:0000313" key="1">
    <source>
        <dbReference type="EMBL" id="MBZ7974923.1"/>
    </source>
</evidence>
<dbReference type="EMBL" id="JACHUQ010000010">
    <property type="protein sequence ID" value="MBZ7974923.1"/>
    <property type="molecule type" value="Genomic_DNA"/>
</dbReference>